<comment type="caution">
    <text evidence="1">The sequence shown here is derived from an EMBL/GenBank/DDBJ whole genome shotgun (WGS) entry which is preliminary data.</text>
</comment>
<keyword evidence="2" id="KW-1185">Reference proteome</keyword>
<protein>
    <submittedName>
        <fullName evidence="1">Uncharacterized protein</fullName>
    </submittedName>
</protein>
<gene>
    <name evidence="1" type="primary">Necator_chrII.g6717</name>
    <name evidence="1" type="ORF">RB195_018924</name>
</gene>
<evidence type="ECO:0000313" key="2">
    <source>
        <dbReference type="Proteomes" id="UP001303046"/>
    </source>
</evidence>
<evidence type="ECO:0000313" key="1">
    <source>
        <dbReference type="EMBL" id="KAK6735956.1"/>
    </source>
</evidence>
<proteinExistence type="predicted"/>
<name>A0ABR1CFG5_NECAM</name>
<accession>A0ABR1CFG5</accession>
<organism evidence="1 2">
    <name type="scientific">Necator americanus</name>
    <name type="common">Human hookworm</name>
    <dbReference type="NCBI Taxonomy" id="51031"/>
    <lineage>
        <taxon>Eukaryota</taxon>
        <taxon>Metazoa</taxon>
        <taxon>Ecdysozoa</taxon>
        <taxon>Nematoda</taxon>
        <taxon>Chromadorea</taxon>
        <taxon>Rhabditida</taxon>
        <taxon>Rhabditina</taxon>
        <taxon>Rhabditomorpha</taxon>
        <taxon>Strongyloidea</taxon>
        <taxon>Ancylostomatidae</taxon>
        <taxon>Bunostominae</taxon>
        <taxon>Necator</taxon>
    </lineage>
</organism>
<dbReference type="EMBL" id="JAVFWL010000002">
    <property type="protein sequence ID" value="KAK6735956.1"/>
    <property type="molecule type" value="Genomic_DNA"/>
</dbReference>
<dbReference type="Proteomes" id="UP001303046">
    <property type="component" value="Unassembled WGS sequence"/>
</dbReference>
<sequence length="220" mass="24303">MDQGTTLRHFAKTVVNLSSGLLLARLPIPRSRNVGCVELLLSLGDPAGGRTSAVHHTRRLVPITVEETNRRCTSRIELSPLTSVRSALISYLLSSAEINNAGEIPIQNHQEIYVKAQVLKSLDLNVHNDTEGILRCCGRLDNVEIPEEAKYPIFILQKTTFAVITIQDFHQKRHPGISHTVALVHQHICIPQLLSSDANSSSMLPLPKIQQHPISISNIP</sequence>
<reference evidence="1 2" key="1">
    <citation type="submission" date="2023-08" db="EMBL/GenBank/DDBJ databases">
        <title>A Necator americanus chromosomal reference genome.</title>
        <authorList>
            <person name="Ilik V."/>
            <person name="Petrzelkova K.J."/>
            <person name="Pardy F."/>
            <person name="Fuh T."/>
            <person name="Niatou-Singa F.S."/>
            <person name="Gouil Q."/>
            <person name="Baker L."/>
            <person name="Ritchie M.E."/>
            <person name="Jex A.R."/>
            <person name="Gazzola D."/>
            <person name="Li H."/>
            <person name="Toshio Fujiwara R."/>
            <person name="Zhan B."/>
            <person name="Aroian R.V."/>
            <person name="Pafco B."/>
            <person name="Schwarz E.M."/>
        </authorList>
    </citation>
    <scope>NUCLEOTIDE SEQUENCE [LARGE SCALE GENOMIC DNA]</scope>
    <source>
        <strain evidence="1 2">Aroian</strain>
        <tissue evidence="1">Whole animal</tissue>
    </source>
</reference>